<protein>
    <recommendedName>
        <fullName evidence="4">Secreted protein</fullName>
    </recommendedName>
</protein>
<dbReference type="AlphaFoldDB" id="A0A251P7W4"/>
<reference evidence="2 3" key="1">
    <citation type="journal article" date="2013" name="Nat. Genet.">
        <title>The high-quality draft genome of peach (Prunus persica) identifies unique patterns of genetic diversity, domestication and genome evolution.</title>
        <authorList>
            <consortium name="International Peach Genome Initiative"/>
            <person name="Verde I."/>
            <person name="Abbott A.G."/>
            <person name="Scalabrin S."/>
            <person name="Jung S."/>
            <person name="Shu S."/>
            <person name="Marroni F."/>
            <person name="Zhebentyayeva T."/>
            <person name="Dettori M.T."/>
            <person name="Grimwood J."/>
            <person name="Cattonaro F."/>
            <person name="Zuccolo A."/>
            <person name="Rossini L."/>
            <person name="Jenkins J."/>
            <person name="Vendramin E."/>
            <person name="Meisel L.A."/>
            <person name="Decroocq V."/>
            <person name="Sosinski B."/>
            <person name="Prochnik S."/>
            <person name="Mitros T."/>
            <person name="Policriti A."/>
            <person name="Cipriani G."/>
            <person name="Dondini L."/>
            <person name="Ficklin S."/>
            <person name="Goodstein D.M."/>
            <person name="Xuan P."/>
            <person name="Del Fabbro C."/>
            <person name="Aramini V."/>
            <person name="Copetti D."/>
            <person name="Gonzalez S."/>
            <person name="Horner D.S."/>
            <person name="Falchi R."/>
            <person name="Lucas S."/>
            <person name="Mica E."/>
            <person name="Maldonado J."/>
            <person name="Lazzari B."/>
            <person name="Bielenberg D."/>
            <person name="Pirona R."/>
            <person name="Miculan M."/>
            <person name="Barakat A."/>
            <person name="Testolin R."/>
            <person name="Stella A."/>
            <person name="Tartarini S."/>
            <person name="Tonutti P."/>
            <person name="Arus P."/>
            <person name="Orellana A."/>
            <person name="Wells C."/>
            <person name="Main D."/>
            <person name="Vizzotto G."/>
            <person name="Silva H."/>
            <person name="Salamini F."/>
            <person name="Schmutz J."/>
            <person name="Morgante M."/>
            <person name="Rokhsar D.S."/>
        </authorList>
    </citation>
    <scope>NUCLEOTIDE SEQUENCE [LARGE SCALE GENOMIC DNA]</scope>
    <source>
        <strain evidence="3">cv. Nemared</strain>
    </source>
</reference>
<organism evidence="2 3">
    <name type="scientific">Prunus persica</name>
    <name type="common">Peach</name>
    <name type="synonym">Amygdalus persica</name>
    <dbReference type="NCBI Taxonomy" id="3760"/>
    <lineage>
        <taxon>Eukaryota</taxon>
        <taxon>Viridiplantae</taxon>
        <taxon>Streptophyta</taxon>
        <taxon>Embryophyta</taxon>
        <taxon>Tracheophyta</taxon>
        <taxon>Spermatophyta</taxon>
        <taxon>Magnoliopsida</taxon>
        <taxon>eudicotyledons</taxon>
        <taxon>Gunneridae</taxon>
        <taxon>Pentapetalae</taxon>
        <taxon>rosids</taxon>
        <taxon>fabids</taxon>
        <taxon>Rosales</taxon>
        <taxon>Rosaceae</taxon>
        <taxon>Amygdaloideae</taxon>
        <taxon>Amygdaleae</taxon>
        <taxon>Prunus</taxon>
    </lineage>
</organism>
<dbReference type="EMBL" id="CM007655">
    <property type="protein sequence ID" value="ONI07674.1"/>
    <property type="molecule type" value="Genomic_DNA"/>
</dbReference>
<dbReference type="Gramene" id="ONI07674">
    <property type="protein sequence ID" value="ONI07674"/>
    <property type="gene ID" value="PRUPE_5G135000"/>
</dbReference>
<gene>
    <name evidence="2" type="ORF">PRUPE_5G135000</name>
</gene>
<feature type="chain" id="PRO_5013077975" description="Secreted protein" evidence="1">
    <location>
        <begin position="22"/>
        <end position="123"/>
    </location>
</feature>
<feature type="signal peptide" evidence="1">
    <location>
        <begin position="1"/>
        <end position="21"/>
    </location>
</feature>
<proteinExistence type="predicted"/>
<evidence type="ECO:0000256" key="1">
    <source>
        <dbReference type="SAM" id="SignalP"/>
    </source>
</evidence>
<evidence type="ECO:0000313" key="3">
    <source>
        <dbReference type="Proteomes" id="UP000006882"/>
    </source>
</evidence>
<evidence type="ECO:0008006" key="4">
    <source>
        <dbReference type="Google" id="ProtNLM"/>
    </source>
</evidence>
<keyword evidence="1" id="KW-0732">Signal</keyword>
<name>A0A251P7W4_PRUPE</name>
<sequence>MACHVAMWPAFVCFLISPTQHSMSPKAKWTRHPSGSAHIQRVFHQRCPKEKSNGSDQLGFHFLFRYYNLITDCTHSCRNQKSDIKREEEEEVTKKLVGFCYGFQNFGVKDRALTATVQRQPIP</sequence>
<accession>A0A251P7W4</accession>
<keyword evidence="3" id="KW-1185">Reference proteome</keyword>
<evidence type="ECO:0000313" key="2">
    <source>
        <dbReference type="EMBL" id="ONI07674.1"/>
    </source>
</evidence>
<dbReference type="Proteomes" id="UP000006882">
    <property type="component" value="Chromosome G5"/>
</dbReference>